<dbReference type="GO" id="GO:0080008">
    <property type="term" value="C:Cul4-RING E3 ubiquitin ligase complex"/>
    <property type="evidence" value="ECO:0007669"/>
    <property type="project" value="TreeGrafter"/>
</dbReference>
<evidence type="ECO:0000313" key="5">
    <source>
        <dbReference type="EMBL" id="GAV09257.1"/>
    </source>
</evidence>
<feature type="repeat" description="WD" evidence="3">
    <location>
        <begin position="60"/>
        <end position="92"/>
    </location>
</feature>
<protein>
    <submittedName>
        <fullName evidence="5">Uncharacterized protein</fullName>
    </submittedName>
</protein>
<feature type="compositionally biased region" description="Low complexity" evidence="4">
    <location>
        <begin position="332"/>
        <end position="342"/>
    </location>
</feature>
<dbReference type="InterPro" id="IPR001680">
    <property type="entry name" value="WD40_rpt"/>
</dbReference>
<evidence type="ECO:0000256" key="4">
    <source>
        <dbReference type="SAM" id="MobiDB-lite"/>
    </source>
</evidence>
<feature type="region of interest" description="Disordered" evidence="4">
    <location>
        <begin position="562"/>
        <end position="585"/>
    </location>
</feature>
<dbReference type="InterPro" id="IPR045151">
    <property type="entry name" value="DCAF8"/>
</dbReference>
<feature type="compositionally biased region" description="Low complexity" evidence="4">
    <location>
        <begin position="562"/>
        <end position="576"/>
    </location>
</feature>
<accession>A0A1D1W759</accession>
<dbReference type="PROSITE" id="PS50082">
    <property type="entry name" value="WD_REPEATS_2"/>
    <property type="match status" value="1"/>
</dbReference>
<dbReference type="Pfam" id="PF00400">
    <property type="entry name" value="WD40"/>
    <property type="match status" value="2"/>
</dbReference>
<comment type="caution">
    <text evidence="5">The sequence shown here is derived from an EMBL/GenBank/DDBJ whole genome shotgun (WGS) entry which is preliminary data.</text>
</comment>
<dbReference type="STRING" id="947166.A0A1D1W759"/>
<dbReference type="InterPro" id="IPR036322">
    <property type="entry name" value="WD40_repeat_dom_sf"/>
</dbReference>
<dbReference type="SUPFAM" id="SSF50978">
    <property type="entry name" value="WD40 repeat-like"/>
    <property type="match status" value="1"/>
</dbReference>
<feature type="region of interest" description="Disordered" evidence="4">
    <location>
        <begin position="317"/>
        <end position="342"/>
    </location>
</feature>
<keyword evidence="1 3" id="KW-0853">WD repeat</keyword>
<evidence type="ECO:0000256" key="3">
    <source>
        <dbReference type="PROSITE-ProRule" id="PRU00221"/>
    </source>
</evidence>
<dbReference type="PROSITE" id="PS50294">
    <property type="entry name" value="WD_REPEATS_REGION"/>
    <property type="match status" value="1"/>
</dbReference>
<evidence type="ECO:0000256" key="2">
    <source>
        <dbReference type="ARBA" id="ARBA00022737"/>
    </source>
</evidence>
<gene>
    <name evidence="5" type="primary">RvY_18828</name>
    <name evidence="5" type="synonym">RvY_18828.1</name>
    <name evidence="5" type="ORF">RvY_18828-1</name>
</gene>
<dbReference type="SMART" id="SM00320">
    <property type="entry name" value="WD40"/>
    <property type="match status" value="6"/>
</dbReference>
<dbReference type="PANTHER" id="PTHR15574:SF39">
    <property type="entry name" value="DDB1- AND CUL4-ASSOCIATED FACTOR 6"/>
    <property type="match status" value="1"/>
</dbReference>
<dbReference type="Gene3D" id="2.130.10.10">
    <property type="entry name" value="YVTN repeat-like/Quinoprotein amine dehydrogenase"/>
    <property type="match status" value="2"/>
</dbReference>
<evidence type="ECO:0000256" key="1">
    <source>
        <dbReference type="ARBA" id="ARBA00022574"/>
    </source>
</evidence>
<organism evidence="5 6">
    <name type="scientific">Ramazzottius varieornatus</name>
    <name type="common">Water bear</name>
    <name type="synonym">Tardigrade</name>
    <dbReference type="NCBI Taxonomy" id="947166"/>
    <lineage>
        <taxon>Eukaryota</taxon>
        <taxon>Metazoa</taxon>
        <taxon>Ecdysozoa</taxon>
        <taxon>Tardigrada</taxon>
        <taxon>Eutardigrada</taxon>
        <taxon>Parachela</taxon>
        <taxon>Hypsibioidea</taxon>
        <taxon>Ramazzottiidae</taxon>
        <taxon>Ramazzottius</taxon>
    </lineage>
</organism>
<reference evidence="5 6" key="1">
    <citation type="journal article" date="2016" name="Nat. Commun.">
        <title>Extremotolerant tardigrade genome and improved radiotolerance of human cultured cells by tardigrade-unique protein.</title>
        <authorList>
            <person name="Hashimoto T."/>
            <person name="Horikawa D.D."/>
            <person name="Saito Y."/>
            <person name="Kuwahara H."/>
            <person name="Kozuka-Hata H."/>
            <person name="Shin-I T."/>
            <person name="Minakuchi Y."/>
            <person name="Ohishi K."/>
            <person name="Motoyama A."/>
            <person name="Aizu T."/>
            <person name="Enomoto A."/>
            <person name="Kondo K."/>
            <person name="Tanaka S."/>
            <person name="Hara Y."/>
            <person name="Koshikawa S."/>
            <person name="Sagara H."/>
            <person name="Miura T."/>
            <person name="Yokobori S."/>
            <person name="Miyagawa K."/>
            <person name="Suzuki Y."/>
            <person name="Kubo T."/>
            <person name="Oyama M."/>
            <person name="Kohara Y."/>
            <person name="Fujiyama A."/>
            <person name="Arakawa K."/>
            <person name="Katayama T."/>
            <person name="Toyoda A."/>
            <person name="Kunieda T."/>
        </authorList>
    </citation>
    <scope>NUCLEOTIDE SEQUENCE [LARGE SCALE GENOMIC DNA]</scope>
    <source>
        <strain evidence="5 6">YOKOZUNA-1</strain>
    </source>
</reference>
<dbReference type="AlphaFoldDB" id="A0A1D1W759"/>
<dbReference type="GO" id="GO:0045944">
    <property type="term" value="P:positive regulation of transcription by RNA polymerase II"/>
    <property type="evidence" value="ECO:0007669"/>
    <property type="project" value="TreeGrafter"/>
</dbReference>
<keyword evidence="6" id="KW-1185">Reference proteome</keyword>
<dbReference type="EMBL" id="BDGG01000021">
    <property type="protein sequence ID" value="GAV09257.1"/>
    <property type="molecule type" value="Genomic_DNA"/>
</dbReference>
<name>A0A1D1W759_RAMVA</name>
<evidence type="ECO:0000313" key="6">
    <source>
        <dbReference type="Proteomes" id="UP000186922"/>
    </source>
</evidence>
<dbReference type="OrthoDB" id="4869960at2759"/>
<dbReference type="PANTHER" id="PTHR15574">
    <property type="entry name" value="WD REPEAT DOMAIN-CONTAINING FAMILY"/>
    <property type="match status" value="1"/>
</dbReference>
<dbReference type="InterPro" id="IPR015943">
    <property type="entry name" value="WD40/YVTN_repeat-like_dom_sf"/>
</dbReference>
<sequence length="585" mass="65070">MEEPSFLTSYRRTKNEAPPYFVNRLPIQCRYEYQMPRDVLQKELRKSLELIQRMAISDSLSSHTGCVNTLDWHEDGRHLLSGSDDHSLIIWDTIQQGAAAPFTIKTEHQGNIFSAKFLHQPDAFVSASGDGLVIRAQLAEGLVQQRPFKCHTGTTYRVLPLVDDAASFISCSEDSTVRLFDVRQEYSNCKERPGCPHSLLVNMEKAVSAMALNPARPFDLAIGCSDSTITLYDRRKMDKALNRIRLQTVKNMPRRITSLQYDRRGSQLLANVLAEKIQLLDLRVGQQLEMGTAKKLQDAKELLPSDAMPIKRLRLRGDWSDTGPQSRPGQRPAAANAAAPSSSSRFMVEISDLMTTWMRNQMTVSQPPAVAPTPSPAAAPAVVAPRRTPLVPTTDRSGHGGRNDSAIEDLLASTHAAAAQQKAPENMVSLKPLVQYSGHRSSRTMIKEACFWDDGYIMSGSDCGRIFIWHRASGRLLNVKEGDAHVVNCLQPHPFDFLLATSGIDYDVKLWRPILEEADFDEDAAQSIVDVNNQMLEETRDTVTVPALAVVQILRQMAARRNQQAQPTVNPAQAEAESSDSQEEL</sequence>
<keyword evidence="2" id="KW-0677">Repeat</keyword>
<dbReference type="GO" id="GO:0005737">
    <property type="term" value="C:cytoplasm"/>
    <property type="evidence" value="ECO:0007669"/>
    <property type="project" value="TreeGrafter"/>
</dbReference>
<proteinExistence type="predicted"/>
<dbReference type="Proteomes" id="UP000186922">
    <property type="component" value="Unassembled WGS sequence"/>
</dbReference>